<sequence>MLSTSSPITFQTSSPPPAPRSPQEENHPPKRRVQGPFILQDSEPETETEDPTVFHRAKRRMLHAAGEQESTPEAAERSEACIQSQPEVPTPQTESFPSSGPETLSSVSAYPNSLLFDLIPDVVLSASWRSNTCSGQTFTIKERPTHDAPSYESMVASRSRTKEGRAIRCYYGIEMNELLSQALIESWQQKQPLPRGTTDYNGPGHVAEKAAATTGKKPQPTLLWTEKYRARTFDDLCGDDGTNRKVLRWLKKWDPLVFNRTSQSTFRRPWGKLHVDEKPHRKILMLTGPPGLGKTTLAHACAYHAGYEVMEINASDDRNRNVVKDRIRTSLGTQSVKTVLNAGNARAPSEPAKPLCVVVDEVDGVTSGSSASGEGGFVKALMDLIQVDEKNASASLFAAEGSRKRKKGDDFRQMRPLILICNDVYNPSLRPLRQSNLAEIIHVGRPSLEAVVSRLTMVFEEEGVACEKDAVRKLCEAVWGVSSDPNAKREVESPVDGDIRGIMVVGEWVAGRFRSTTSQAKRPVMTRDWIENNVLEDVANGAGGARALGSSSVRDIVSRLFQEGAGFPQPNVDKAKSWAAQENPQVEHAVSEQLKKQATERLSAMVNASGDISSIVTDMFTEYADRDYNDDCYLTKPNQAYDWLYFHDVCQSRLYTSQEWELSPYLSQPVLAYHHLFASPRRYLGPAKADASRPPVPFSGPRADYQAREAERQNRAQLQALHGQLTPWLMRAFRSADDVACDFLPYLVRMLSPEINPVVISGSQGPIVSVRRDNDKARLKRASEILADTGIALQKGRIESESFAGREAPEYVYRMDPDIDALAFFETSNSPQTPTRFAIRQALDQELQRTLAARNAAARQARFLAGNTLATSTAAPPPEAAILEAKTEPAPMTLVRTDFFGRVYVEPLRPVFEAPREDTWISFSEGFSLAVQRPVSVEDLMRGL</sequence>
<dbReference type="InterPro" id="IPR003959">
    <property type="entry name" value="ATPase_AAA_core"/>
</dbReference>
<comment type="caution">
    <text evidence="3">The sequence shown here is derived from an EMBL/GenBank/DDBJ whole genome shotgun (WGS) entry which is preliminary data.</text>
</comment>
<dbReference type="Gene3D" id="3.40.50.300">
    <property type="entry name" value="P-loop containing nucleotide triphosphate hydrolases"/>
    <property type="match status" value="1"/>
</dbReference>
<dbReference type="GO" id="GO:0005634">
    <property type="term" value="C:nucleus"/>
    <property type="evidence" value="ECO:0007669"/>
    <property type="project" value="TreeGrafter"/>
</dbReference>
<protein>
    <submittedName>
        <fullName evidence="3">Chromosome transmission fidelity protein 18</fullName>
    </submittedName>
</protein>
<feature type="domain" description="AAA+ ATPase" evidence="2">
    <location>
        <begin position="280"/>
        <end position="447"/>
    </location>
</feature>
<dbReference type="GO" id="GO:0005524">
    <property type="term" value="F:ATP binding"/>
    <property type="evidence" value="ECO:0007669"/>
    <property type="project" value="InterPro"/>
</dbReference>
<gene>
    <name evidence="3" type="ORF">GQ602_004217</name>
</gene>
<evidence type="ECO:0000313" key="3">
    <source>
        <dbReference type="EMBL" id="KAF4587524.1"/>
    </source>
</evidence>
<name>A0A8H4Q6D0_9HYPO</name>
<dbReference type="OrthoDB" id="2195431at2759"/>
<feature type="compositionally biased region" description="Polar residues" evidence="1">
    <location>
        <begin position="81"/>
        <end position="104"/>
    </location>
</feature>
<dbReference type="PANTHER" id="PTHR23389:SF3">
    <property type="entry name" value="CHROMOSOME TRANSMISSION FIDELITY PROTEIN 18 HOMOLOG"/>
    <property type="match status" value="1"/>
</dbReference>
<organism evidence="3 4">
    <name type="scientific">Ophiocordyceps camponoti-floridani</name>
    <dbReference type="NCBI Taxonomy" id="2030778"/>
    <lineage>
        <taxon>Eukaryota</taxon>
        <taxon>Fungi</taxon>
        <taxon>Dikarya</taxon>
        <taxon>Ascomycota</taxon>
        <taxon>Pezizomycotina</taxon>
        <taxon>Sordariomycetes</taxon>
        <taxon>Hypocreomycetidae</taxon>
        <taxon>Hypocreales</taxon>
        <taxon>Ophiocordycipitaceae</taxon>
        <taxon>Ophiocordyceps</taxon>
    </lineage>
</organism>
<dbReference type="GO" id="GO:0016887">
    <property type="term" value="F:ATP hydrolysis activity"/>
    <property type="evidence" value="ECO:0007669"/>
    <property type="project" value="InterPro"/>
</dbReference>
<dbReference type="CDD" id="cd00009">
    <property type="entry name" value="AAA"/>
    <property type="match status" value="1"/>
</dbReference>
<dbReference type="InterPro" id="IPR003593">
    <property type="entry name" value="AAA+_ATPase"/>
</dbReference>
<feature type="compositionally biased region" description="Polar residues" evidence="1">
    <location>
        <begin position="1"/>
        <end position="13"/>
    </location>
</feature>
<dbReference type="PANTHER" id="PTHR23389">
    <property type="entry name" value="CHROMOSOME TRANSMISSION FIDELITY FACTOR 18"/>
    <property type="match status" value="1"/>
</dbReference>
<evidence type="ECO:0000313" key="4">
    <source>
        <dbReference type="Proteomes" id="UP000562929"/>
    </source>
</evidence>
<keyword evidence="4" id="KW-1185">Reference proteome</keyword>
<accession>A0A8H4Q6D0</accession>
<dbReference type="EMBL" id="JAACLJ010000004">
    <property type="protein sequence ID" value="KAF4587524.1"/>
    <property type="molecule type" value="Genomic_DNA"/>
</dbReference>
<feature type="region of interest" description="Disordered" evidence="1">
    <location>
        <begin position="1"/>
        <end position="104"/>
    </location>
</feature>
<evidence type="ECO:0000259" key="2">
    <source>
        <dbReference type="SMART" id="SM00382"/>
    </source>
</evidence>
<dbReference type="GO" id="GO:0003677">
    <property type="term" value="F:DNA binding"/>
    <property type="evidence" value="ECO:0007669"/>
    <property type="project" value="TreeGrafter"/>
</dbReference>
<evidence type="ECO:0000256" key="1">
    <source>
        <dbReference type="SAM" id="MobiDB-lite"/>
    </source>
</evidence>
<dbReference type="SUPFAM" id="SSF52540">
    <property type="entry name" value="P-loop containing nucleoside triphosphate hydrolases"/>
    <property type="match status" value="1"/>
</dbReference>
<dbReference type="AlphaFoldDB" id="A0A8H4Q6D0"/>
<reference evidence="3 4" key="1">
    <citation type="journal article" date="2020" name="G3 (Bethesda)">
        <title>Genetic Underpinnings of Host Manipulation by Ophiocordyceps as Revealed by Comparative Transcriptomics.</title>
        <authorList>
            <person name="Will I."/>
            <person name="Das B."/>
            <person name="Trinh T."/>
            <person name="Brachmann A."/>
            <person name="Ohm R.A."/>
            <person name="de Bekker C."/>
        </authorList>
    </citation>
    <scope>NUCLEOTIDE SEQUENCE [LARGE SCALE GENOMIC DNA]</scope>
    <source>
        <strain evidence="3 4">EC05</strain>
    </source>
</reference>
<dbReference type="SMART" id="SM00382">
    <property type="entry name" value="AAA"/>
    <property type="match status" value="1"/>
</dbReference>
<dbReference type="Pfam" id="PF00004">
    <property type="entry name" value="AAA"/>
    <property type="match status" value="1"/>
</dbReference>
<dbReference type="Proteomes" id="UP000562929">
    <property type="component" value="Unassembled WGS sequence"/>
</dbReference>
<dbReference type="InterPro" id="IPR027417">
    <property type="entry name" value="P-loop_NTPase"/>
</dbReference>
<proteinExistence type="predicted"/>